<sequence>MRTTLTFIFIGNFFLSCSKGRLPSGLHQSHFRSMETETFHPVFINYGVPLMVYFKGTEPTFNNQLSAIQLPQSHSSPLIKF</sequence>
<dbReference type="PROSITE" id="PS51257">
    <property type="entry name" value="PROKAR_LIPOPROTEIN"/>
    <property type="match status" value="1"/>
</dbReference>
<name>A0A318UZ16_9SPHI</name>
<dbReference type="EMBL" id="QKLU01000001">
    <property type="protein sequence ID" value="PYF76839.1"/>
    <property type="molecule type" value="Genomic_DNA"/>
</dbReference>
<accession>A0A318UZ16</accession>
<dbReference type="AlphaFoldDB" id="A0A318UZ16"/>
<evidence type="ECO:0000313" key="2">
    <source>
        <dbReference type="Proteomes" id="UP000248198"/>
    </source>
</evidence>
<gene>
    <name evidence="1" type="ORF">B0O44_101314</name>
</gene>
<dbReference type="Proteomes" id="UP000248198">
    <property type="component" value="Unassembled WGS sequence"/>
</dbReference>
<protein>
    <recommendedName>
        <fullName evidence="3">Lipoprotein</fullName>
    </recommendedName>
</protein>
<proteinExistence type="predicted"/>
<evidence type="ECO:0008006" key="3">
    <source>
        <dbReference type="Google" id="ProtNLM"/>
    </source>
</evidence>
<dbReference type="RefSeq" id="WP_110826943.1">
    <property type="nucleotide sequence ID" value="NZ_QKLU01000001.1"/>
</dbReference>
<evidence type="ECO:0000313" key="1">
    <source>
        <dbReference type="EMBL" id="PYF76839.1"/>
    </source>
</evidence>
<reference evidence="1 2" key="1">
    <citation type="submission" date="2018-06" db="EMBL/GenBank/DDBJ databases">
        <title>Genomic Encyclopedia of Archaeal and Bacterial Type Strains, Phase II (KMG-II): from individual species to whole genera.</title>
        <authorList>
            <person name="Goeker M."/>
        </authorList>
    </citation>
    <scope>NUCLEOTIDE SEQUENCE [LARGE SCALE GENOMIC DNA]</scope>
    <source>
        <strain evidence="1 2">DSM 27372</strain>
    </source>
</reference>
<comment type="caution">
    <text evidence="1">The sequence shown here is derived from an EMBL/GenBank/DDBJ whole genome shotgun (WGS) entry which is preliminary data.</text>
</comment>
<organism evidence="1 2">
    <name type="scientific">Pedobacter nutrimenti</name>
    <dbReference type="NCBI Taxonomy" id="1241337"/>
    <lineage>
        <taxon>Bacteria</taxon>
        <taxon>Pseudomonadati</taxon>
        <taxon>Bacteroidota</taxon>
        <taxon>Sphingobacteriia</taxon>
        <taxon>Sphingobacteriales</taxon>
        <taxon>Sphingobacteriaceae</taxon>
        <taxon>Pedobacter</taxon>
    </lineage>
</organism>
<keyword evidence="2" id="KW-1185">Reference proteome</keyword>